<reference evidence="3" key="1">
    <citation type="submission" date="2017-02" db="EMBL/GenBank/DDBJ databases">
        <title>Draft Genome Sequence of the Salt Water Bacterium Oceanospirillum linum ATCC 11336.</title>
        <authorList>
            <person name="Trachtenberg A.M."/>
            <person name="Carney J.G."/>
            <person name="Linnane J.D."/>
            <person name="Rheaume B.A."/>
            <person name="Pitts N.L."/>
            <person name="Mykles D.L."/>
            <person name="Maclea K.S."/>
        </authorList>
    </citation>
    <scope>NUCLEOTIDE SEQUENCE [LARGE SCALE GENOMIC DNA]</scope>
    <source>
        <strain evidence="3">ATCC 11336</strain>
    </source>
</reference>
<feature type="domain" description="Pyridoxamine 5'-phosphate oxidase N-terminal" evidence="2">
    <location>
        <begin position="18"/>
        <end position="146"/>
    </location>
</feature>
<dbReference type="PANTHER" id="PTHR35176:SF6">
    <property type="entry name" value="HEME OXYGENASE HI_0854-RELATED"/>
    <property type="match status" value="1"/>
</dbReference>
<evidence type="ECO:0000256" key="1">
    <source>
        <dbReference type="ARBA" id="ARBA00023002"/>
    </source>
</evidence>
<dbReference type="GO" id="GO:0070967">
    <property type="term" value="F:coenzyme F420 binding"/>
    <property type="evidence" value="ECO:0007669"/>
    <property type="project" value="TreeGrafter"/>
</dbReference>
<dbReference type="GO" id="GO:0016627">
    <property type="term" value="F:oxidoreductase activity, acting on the CH-CH group of donors"/>
    <property type="evidence" value="ECO:0007669"/>
    <property type="project" value="TreeGrafter"/>
</dbReference>
<dbReference type="InterPro" id="IPR012349">
    <property type="entry name" value="Split_barrel_FMN-bd"/>
</dbReference>
<name>A0A1T1HBV9_OCELI</name>
<dbReference type="EMBL" id="MTSD02000003">
    <property type="protein sequence ID" value="OOV87302.1"/>
    <property type="molecule type" value="Genomic_DNA"/>
</dbReference>
<dbReference type="SUPFAM" id="SSF50475">
    <property type="entry name" value="FMN-binding split barrel"/>
    <property type="match status" value="1"/>
</dbReference>
<keyword evidence="1" id="KW-0560">Oxidoreductase</keyword>
<keyword evidence="4" id="KW-1185">Reference proteome</keyword>
<dbReference type="InterPro" id="IPR052019">
    <property type="entry name" value="F420H2_bilvrd_red/Heme_oxyg"/>
</dbReference>
<evidence type="ECO:0000313" key="4">
    <source>
        <dbReference type="Proteomes" id="UP000190064"/>
    </source>
</evidence>
<evidence type="ECO:0000259" key="2">
    <source>
        <dbReference type="Pfam" id="PF01243"/>
    </source>
</evidence>
<evidence type="ECO:0000313" key="3">
    <source>
        <dbReference type="EMBL" id="OOV87302.1"/>
    </source>
</evidence>
<dbReference type="InterPro" id="IPR011576">
    <property type="entry name" value="Pyridox_Oxase_N"/>
</dbReference>
<gene>
    <name evidence="3" type="ORF">BTA35_0210030</name>
</gene>
<dbReference type="Gene3D" id="2.30.110.10">
    <property type="entry name" value="Electron Transport, Fmn-binding Protein, Chain A"/>
    <property type="match status" value="1"/>
</dbReference>
<dbReference type="RefSeq" id="WP_078319787.1">
    <property type="nucleotide sequence ID" value="NZ_FXTS01000003.1"/>
</dbReference>
<proteinExistence type="predicted"/>
<accession>A0A1T1HBV9</accession>
<dbReference type="PIRSF" id="PIRSF004633">
    <property type="entry name" value="UCP_PLP_oxd"/>
    <property type="match status" value="1"/>
</dbReference>
<dbReference type="GO" id="GO:0005829">
    <property type="term" value="C:cytosol"/>
    <property type="evidence" value="ECO:0007669"/>
    <property type="project" value="TreeGrafter"/>
</dbReference>
<dbReference type="Pfam" id="PF01243">
    <property type="entry name" value="PNPOx_N"/>
    <property type="match status" value="1"/>
</dbReference>
<dbReference type="PANTHER" id="PTHR35176">
    <property type="entry name" value="HEME OXYGENASE HI_0854-RELATED"/>
    <property type="match status" value="1"/>
</dbReference>
<organism evidence="3 4">
    <name type="scientific">Oceanospirillum linum</name>
    <dbReference type="NCBI Taxonomy" id="966"/>
    <lineage>
        <taxon>Bacteria</taxon>
        <taxon>Pseudomonadati</taxon>
        <taxon>Pseudomonadota</taxon>
        <taxon>Gammaproteobacteria</taxon>
        <taxon>Oceanospirillales</taxon>
        <taxon>Oceanospirillaceae</taxon>
        <taxon>Oceanospirillum</taxon>
    </lineage>
</organism>
<dbReference type="Proteomes" id="UP000190064">
    <property type="component" value="Unassembled WGS sequence"/>
</dbReference>
<dbReference type="InterPro" id="IPR014419">
    <property type="entry name" value="HutZ"/>
</dbReference>
<dbReference type="STRING" id="966.BTA35_0210030"/>
<comment type="caution">
    <text evidence="3">The sequence shown here is derived from an EMBL/GenBank/DDBJ whole genome shotgun (WGS) entry which is preliminary data.</text>
</comment>
<dbReference type="AlphaFoldDB" id="A0A1T1HBV9"/>
<protein>
    <submittedName>
        <fullName evidence="3">Heme utilization protein HutZ</fullName>
    </submittedName>
</protein>
<sequence length="179" mass="19978">MTPEEKQQKLAVKINRDVMDFIESRKSLFLSSIQPDGKPYASYAPFAIGDECLYVLLSEIALHAINLQHNPEASVLIAQDEDSAKELFARIRVNYSVNAELLETDSAAWSEGVDILEARLGERIRNLSQLSDFRLFRLKPQGGRFVKGFGAAYTLVGNSLAGEDVNHLREGHKKRTEAA</sequence>